<keyword evidence="4" id="KW-1185">Reference proteome</keyword>
<dbReference type="SUPFAM" id="SSF52540">
    <property type="entry name" value="P-loop containing nucleoside triphosphate hydrolases"/>
    <property type="match status" value="1"/>
</dbReference>
<name>A0ABY0VBV2_9ACTO</name>
<dbReference type="PANTHER" id="PTHR30486">
    <property type="entry name" value="TWITCHING MOTILITY PROTEIN PILT"/>
    <property type="match status" value="1"/>
</dbReference>
<proteinExistence type="inferred from homology"/>
<sequence>MSRHTMRRALAQGHSAVRAVRDNAREGAGVRELATDFDDLVARAGGLGPDLAPLVADPDVTDVLVNSTSVWIDRGQGVERVDVQLGSESQVRALAVHMAAACGRRLDEASPIVDGTLPGGVRLHAVLSPVSDEGTVISLRTSRAHSMTLEQMVRKSLMDGSIASVMAQLVALRANILISGATGSGKTTLLSTMLSSVPHDERIVCIEEVRELRPCHPHVIHLQERQANVQGAGAVSLSDLVRAAMRMRPDRLILGECRGAEVRDVLTALNTGHDGGMATIHANAVEDVPARLAALGSLAGLSDAALSAQAVAAFDAVIQMRRDAHGRQVSQIGVLTRTAGGVACECECALRERDGRLYPDRAWPLLAERLHIDLDAKSAAP</sequence>
<evidence type="ECO:0000259" key="2">
    <source>
        <dbReference type="Pfam" id="PF00437"/>
    </source>
</evidence>
<dbReference type="InterPro" id="IPR050921">
    <property type="entry name" value="T4SS_GSP_E_ATPase"/>
</dbReference>
<dbReference type="CDD" id="cd01130">
    <property type="entry name" value="VirB11-like_ATPase"/>
    <property type="match status" value="1"/>
</dbReference>
<comment type="similarity">
    <text evidence="1">Belongs to the GSP E family.</text>
</comment>
<evidence type="ECO:0000256" key="1">
    <source>
        <dbReference type="ARBA" id="ARBA00006611"/>
    </source>
</evidence>
<dbReference type="EMBL" id="LT629792">
    <property type="protein sequence ID" value="SDU06774.1"/>
    <property type="molecule type" value="Genomic_DNA"/>
</dbReference>
<dbReference type="Gene3D" id="3.40.50.300">
    <property type="entry name" value="P-loop containing nucleotide triphosphate hydrolases"/>
    <property type="match status" value="1"/>
</dbReference>
<dbReference type="Gene3D" id="3.30.450.380">
    <property type="match status" value="1"/>
</dbReference>
<accession>A0ABY0VBV2</accession>
<evidence type="ECO:0000313" key="3">
    <source>
        <dbReference type="EMBL" id="SDU06774.1"/>
    </source>
</evidence>
<gene>
    <name evidence="3" type="ORF">SAMN04489714_1965</name>
</gene>
<dbReference type="RefSeq" id="WP_092648918.1">
    <property type="nucleotide sequence ID" value="NZ_LT629792.1"/>
</dbReference>
<protein>
    <submittedName>
        <fullName evidence="3">Pilus assembly protein CpaF</fullName>
    </submittedName>
</protein>
<organism evidence="3 4">
    <name type="scientific">Schaalia radingae</name>
    <dbReference type="NCBI Taxonomy" id="131110"/>
    <lineage>
        <taxon>Bacteria</taxon>
        <taxon>Bacillati</taxon>
        <taxon>Actinomycetota</taxon>
        <taxon>Actinomycetes</taxon>
        <taxon>Actinomycetales</taxon>
        <taxon>Actinomycetaceae</taxon>
        <taxon>Schaalia</taxon>
    </lineage>
</organism>
<dbReference type="InterPro" id="IPR022399">
    <property type="entry name" value="TadA-like_ATPase"/>
</dbReference>
<feature type="domain" description="Bacterial type II secretion system protein E" evidence="2">
    <location>
        <begin position="55"/>
        <end position="356"/>
    </location>
</feature>
<dbReference type="PANTHER" id="PTHR30486:SF6">
    <property type="entry name" value="TYPE IV PILUS RETRACTATION ATPASE PILT"/>
    <property type="match status" value="1"/>
</dbReference>
<reference evidence="3 4" key="1">
    <citation type="submission" date="2016-10" db="EMBL/GenBank/DDBJ databases">
        <authorList>
            <person name="Varghese N."/>
            <person name="Submissions S."/>
        </authorList>
    </citation>
    <scope>NUCLEOTIDE SEQUENCE [LARGE SCALE GENOMIC DNA]</scope>
    <source>
        <strain evidence="3 4">DSM 9169</strain>
    </source>
</reference>
<dbReference type="InterPro" id="IPR001482">
    <property type="entry name" value="T2SS/T4SS_dom"/>
</dbReference>
<dbReference type="NCBIfam" id="TIGR03819">
    <property type="entry name" value="heli_sec_ATPase"/>
    <property type="match status" value="1"/>
</dbReference>
<evidence type="ECO:0000313" key="4">
    <source>
        <dbReference type="Proteomes" id="UP000198976"/>
    </source>
</evidence>
<dbReference type="Proteomes" id="UP000198976">
    <property type="component" value="Chromosome I"/>
</dbReference>
<dbReference type="Pfam" id="PF00437">
    <property type="entry name" value="T2SSE"/>
    <property type="match status" value="1"/>
</dbReference>
<dbReference type="InterPro" id="IPR027417">
    <property type="entry name" value="P-loop_NTPase"/>
</dbReference>